<accession>A0A445B580</accession>
<sequence>MDEPLILLFVWAWEHMRSWRLFPAMSSSMWSHWCRFTRYTRRSMTQFRRQFDDMGVNDFIWRPYMAVVVPDDLAINLFMCSTKSSLVSFECIEWHPTEQIRRQFMLQQAQPDPTFDIGDDHCRRLTGPQNHDWRDKNSECVNMWNSGRYNTIQLGDEIVDFHPLSIYYEWYT</sequence>
<evidence type="ECO:0000313" key="3">
    <source>
        <dbReference type="Proteomes" id="UP000289738"/>
    </source>
</evidence>
<evidence type="ECO:0000259" key="1">
    <source>
        <dbReference type="Pfam" id="PF10536"/>
    </source>
</evidence>
<protein>
    <recommendedName>
        <fullName evidence="1">Aminotransferase-like plant mobile domain-containing protein</fullName>
    </recommendedName>
</protein>
<comment type="caution">
    <text evidence="2">The sequence shown here is derived from an EMBL/GenBank/DDBJ whole genome shotgun (WGS) entry which is preliminary data.</text>
</comment>
<dbReference type="Pfam" id="PF10536">
    <property type="entry name" value="PMD"/>
    <property type="match status" value="1"/>
</dbReference>
<gene>
    <name evidence="2" type="ORF">Ahy_A10g048481</name>
</gene>
<dbReference type="InterPro" id="IPR044824">
    <property type="entry name" value="MAIN-like"/>
</dbReference>
<reference evidence="2 3" key="1">
    <citation type="submission" date="2019-01" db="EMBL/GenBank/DDBJ databases">
        <title>Sequencing of cultivated peanut Arachis hypogaea provides insights into genome evolution and oil improvement.</title>
        <authorList>
            <person name="Chen X."/>
        </authorList>
    </citation>
    <scope>NUCLEOTIDE SEQUENCE [LARGE SCALE GENOMIC DNA]</scope>
    <source>
        <strain evidence="3">cv. Fuhuasheng</strain>
        <tissue evidence="2">Leaves</tissue>
    </source>
</reference>
<name>A0A445B580_ARAHY</name>
<dbReference type="PANTHER" id="PTHR46033:SF8">
    <property type="entry name" value="PROTEIN MAINTENANCE OF MERISTEMS-LIKE"/>
    <property type="match status" value="1"/>
</dbReference>
<evidence type="ECO:0000313" key="2">
    <source>
        <dbReference type="EMBL" id="RYR33833.1"/>
    </source>
</evidence>
<dbReference type="Proteomes" id="UP000289738">
    <property type="component" value="Chromosome A10"/>
</dbReference>
<dbReference type="InterPro" id="IPR019557">
    <property type="entry name" value="AminoTfrase-like_pln_mobile"/>
</dbReference>
<dbReference type="PANTHER" id="PTHR46033">
    <property type="entry name" value="PROTEIN MAIN-LIKE 2"/>
    <property type="match status" value="1"/>
</dbReference>
<dbReference type="EMBL" id="SDMP01000010">
    <property type="protein sequence ID" value="RYR33833.1"/>
    <property type="molecule type" value="Genomic_DNA"/>
</dbReference>
<organism evidence="2 3">
    <name type="scientific">Arachis hypogaea</name>
    <name type="common">Peanut</name>
    <dbReference type="NCBI Taxonomy" id="3818"/>
    <lineage>
        <taxon>Eukaryota</taxon>
        <taxon>Viridiplantae</taxon>
        <taxon>Streptophyta</taxon>
        <taxon>Embryophyta</taxon>
        <taxon>Tracheophyta</taxon>
        <taxon>Spermatophyta</taxon>
        <taxon>Magnoliopsida</taxon>
        <taxon>eudicotyledons</taxon>
        <taxon>Gunneridae</taxon>
        <taxon>Pentapetalae</taxon>
        <taxon>rosids</taxon>
        <taxon>fabids</taxon>
        <taxon>Fabales</taxon>
        <taxon>Fabaceae</taxon>
        <taxon>Papilionoideae</taxon>
        <taxon>50 kb inversion clade</taxon>
        <taxon>dalbergioids sensu lato</taxon>
        <taxon>Dalbergieae</taxon>
        <taxon>Pterocarpus clade</taxon>
        <taxon>Arachis</taxon>
    </lineage>
</organism>
<feature type="domain" description="Aminotransferase-like plant mobile" evidence="1">
    <location>
        <begin position="4"/>
        <end position="171"/>
    </location>
</feature>
<proteinExistence type="predicted"/>
<dbReference type="GO" id="GO:0010073">
    <property type="term" value="P:meristem maintenance"/>
    <property type="evidence" value="ECO:0007669"/>
    <property type="project" value="InterPro"/>
</dbReference>
<keyword evidence="3" id="KW-1185">Reference proteome</keyword>
<dbReference type="AlphaFoldDB" id="A0A445B580"/>